<dbReference type="Gene3D" id="3.60.21.10">
    <property type="match status" value="1"/>
</dbReference>
<keyword evidence="26" id="KW-1185">Reference proteome</keyword>
<dbReference type="PRINTS" id="PR01607">
    <property type="entry name" value="APYRASEFAMLY"/>
</dbReference>
<evidence type="ECO:0000256" key="11">
    <source>
        <dbReference type="ARBA" id="ARBA00022729"/>
    </source>
</evidence>
<dbReference type="FunFam" id="2.40.128.80:FF:000003">
    <property type="entry name" value="Cathepsin C"/>
    <property type="match status" value="1"/>
</dbReference>
<evidence type="ECO:0000313" key="25">
    <source>
        <dbReference type="EMBL" id="CAH0099521.1"/>
    </source>
</evidence>
<keyword evidence="10" id="KW-0645">Protease</keyword>
<dbReference type="InterPro" id="IPR025661">
    <property type="entry name" value="Pept_asp_AS"/>
</dbReference>
<evidence type="ECO:0000256" key="7">
    <source>
        <dbReference type="ARBA" id="ARBA00012643"/>
    </source>
</evidence>
<dbReference type="Pfam" id="PF08773">
    <property type="entry name" value="CathepsinC_exc"/>
    <property type="match status" value="1"/>
</dbReference>
<evidence type="ECO:0000256" key="3">
    <source>
        <dbReference type="ARBA" id="ARBA00004613"/>
    </source>
</evidence>
<dbReference type="PANTHER" id="PTHR11575:SF24">
    <property type="entry name" value="5'-NUCLEOTIDASE"/>
    <property type="match status" value="1"/>
</dbReference>
<evidence type="ECO:0000256" key="9">
    <source>
        <dbReference type="ARBA" id="ARBA00022525"/>
    </source>
</evidence>
<gene>
    <name evidence="25" type="ORF">DGAL_LOCUS1661</name>
</gene>
<keyword evidence="22" id="KW-0812">Transmembrane</keyword>
<keyword evidence="22" id="KW-0472">Membrane</keyword>
<organism evidence="25 26">
    <name type="scientific">Daphnia galeata</name>
    <dbReference type="NCBI Taxonomy" id="27404"/>
    <lineage>
        <taxon>Eukaryota</taxon>
        <taxon>Metazoa</taxon>
        <taxon>Ecdysozoa</taxon>
        <taxon>Arthropoda</taxon>
        <taxon>Crustacea</taxon>
        <taxon>Branchiopoda</taxon>
        <taxon>Diplostraca</taxon>
        <taxon>Cladocera</taxon>
        <taxon>Anomopoda</taxon>
        <taxon>Daphniidae</taxon>
        <taxon>Daphnia</taxon>
    </lineage>
</organism>
<dbReference type="Proteomes" id="UP000789390">
    <property type="component" value="Unassembled WGS sequence"/>
</dbReference>
<evidence type="ECO:0000256" key="18">
    <source>
        <dbReference type="ARBA" id="ARBA00030778"/>
    </source>
</evidence>
<dbReference type="GO" id="GO:0008234">
    <property type="term" value="F:cysteine-type peptidase activity"/>
    <property type="evidence" value="ECO:0007669"/>
    <property type="project" value="UniProtKB-KW"/>
</dbReference>
<feature type="compositionally biased region" description="Low complexity" evidence="21">
    <location>
        <begin position="739"/>
        <end position="756"/>
    </location>
</feature>
<keyword evidence="11 23" id="KW-0732">Signal</keyword>
<comment type="catalytic activity">
    <reaction evidence="1">
        <text>Release of an N-terminal dipeptide, Xaa-Yaa-|-Zaa-, except when Xaa is Arg or Lys, or Yaa or Zaa is Pro.</text>
        <dbReference type="EC" id="3.4.14.1"/>
    </reaction>
</comment>
<dbReference type="Gene3D" id="2.40.128.80">
    <property type="entry name" value="Cathepsin C, exclusion domain"/>
    <property type="match status" value="1"/>
</dbReference>
<dbReference type="SUPFAM" id="SSF54001">
    <property type="entry name" value="Cysteine proteinases"/>
    <property type="match status" value="1"/>
</dbReference>
<dbReference type="InterPro" id="IPR025660">
    <property type="entry name" value="Pept_his_AS"/>
</dbReference>
<keyword evidence="22" id="KW-1133">Transmembrane helix</keyword>
<dbReference type="PROSITE" id="PS00139">
    <property type="entry name" value="THIOL_PROTEASE_CYS"/>
    <property type="match status" value="1"/>
</dbReference>
<dbReference type="Pfam" id="PF02872">
    <property type="entry name" value="5_nucleotid_C"/>
    <property type="match status" value="1"/>
</dbReference>
<evidence type="ECO:0000256" key="8">
    <source>
        <dbReference type="ARBA" id="ARBA00014709"/>
    </source>
</evidence>
<feature type="compositionally biased region" description="Low complexity" evidence="21">
    <location>
        <begin position="575"/>
        <end position="640"/>
    </location>
</feature>
<dbReference type="InterPro" id="IPR038765">
    <property type="entry name" value="Papain-like_cys_pep_sf"/>
</dbReference>
<dbReference type="InterPro" id="IPR000668">
    <property type="entry name" value="Peptidase_C1A_C"/>
</dbReference>
<keyword evidence="15" id="KW-0868">Chloride</keyword>
<evidence type="ECO:0000256" key="1">
    <source>
        <dbReference type="ARBA" id="ARBA00000738"/>
    </source>
</evidence>
<dbReference type="InterPro" id="IPR014882">
    <property type="entry name" value="CathepsinC_exc"/>
</dbReference>
<comment type="catalytic activity">
    <reaction evidence="2">
        <text>a ribonucleoside 5'-phosphate + H2O = a ribonucleoside + phosphate</text>
        <dbReference type="Rhea" id="RHEA:12484"/>
        <dbReference type="ChEBI" id="CHEBI:15377"/>
        <dbReference type="ChEBI" id="CHEBI:18254"/>
        <dbReference type="ChEBI" id="CHEBI:43474"/>
        <dbReference type="ChEBI" id="CHEBI:58043"/>
        <dbReference type="EC" id="3.1.3.5"/>
    </reaction>
</comment>
<dbReference type="GO" id="GO:0006196">
    <property type="term" value="P:AMP catabolic process"/>
    <property type="evidence" value="ECO:0007669"/>
    <property type="project" value="TreeGrafter"/>
</dbReference>
<dbReference type="InterPro" id="IPR000169">
    <property type="entry name" value="Pept_cys_AS"/>
</dbReference>
<dbReference type="EMBL" id="CAKKLH010000021">
    <property type="protein sequence ID" value="CAH0099521.1"/>
    <property type="molecule type" value="Genomic_DNA"/>
</dbReference>
<dbReference type="PROSITE" id="PS00640">
    <property type="entry name" value="THIOL_PROTEASE_ASN"/>
    <property type="match status" value="1"/>
</dbReference>
<feature type="chain" id="PRO_5035182558" description="Dipeptidyl peptidase 1" evidence="23">
    <location>
        <begin position="29"/>
        <end position="1320"/>
    </location>
</feature>
<dbReference type="Gene3D" id="3.90.780.10">
    <property type="entry name" value="5'-Nucleotidase, C-terminal domain"/>
    <property type="match status" value="1"/>
</dbReference>
<comment type="function">
    <text evidence="20">Thiol protease. Has dipeptidylpeptidase activity. Active against a broad range of dipeptide substrates composed of both polar and hydrophobic amino acids. Proline cannot occupy the P1 position and arginine cannot occupy the P2 position of the substrate. Can act as both an exopeptidase and endopeptidase. Activates serine proteases such as elastase, cathepsin G and granzymes A and B.</text>
</comment>
<evidence type="ECO:0000256" key="17">
    <source>
        <dbReference type="ARBA" id="ARBA00029779"/>
    </source>
</evidence>
<evidence type="ECO:0000256" key="14">
    <source>
        <dbReference type="ARBA" id="ARBA00023157"/>
    </source>
</evidence>
<keyword evidence="12" id="KW-0378">Hydrolase</keyword>
<feature type="compositionally biased region" description="Polar residues" evidence="21">
    <location>
        <begin position="655"/>
        <end position="664"/>
    </location>
</feature>
<dbReference type="SUPFAM" id="SSF75001">
    <property type="entry name" value="Dipeptidyl peptidase I (cathepsin C), exclusion domain"/>
    <property type="match status" value="1"/>
</dbReference>
<comment type="caution">
    <text evidence="25">The sequence shown here is derived from an EMBL/GenBank/DDBJ whole genome shotgun (WGS) entry which is preliminary data.</text>
</comment>
<feature type="region of interest" description="Disordered" evidence="21">
    <location>
        <begin position="575"/>
        <end position="671"/>
    </location>
</feature>
<dbReference type="InterPro" id="IPR036496">
    <property type="entry name" value="CathepsinC_exc_dom_sf"/>
</dbReference>
<evidence type="ECO:0000256" key="4">
    <source>
        <dbReference type="ARBA" id="ARBA00006654"/>
    </source>
</evidence>
<dbReference type="Pfam" id="PF00112">
    <property type="entry name" value="Peptidase_C1"/>
    <property type="match status" value="1"/>
</dbReference>
<evidence type="ECO:0000256" key="2">
    <source>
        <dbReference type="ARBA" id="ARBA00000815"/>
    </source>
</evidence>
<dbReference type="InterPro" id="IPR006179">
    <property type="entry name" value="5_nucleotidase/apyrase"/>
</dbReference>
<keyword evidence="9" id="KW-0964">Secreted</keyword>
<evidence type="ECO:0000256" key="20">
    <source>
        <dbReference type="ARBA" id="ARBA00045556"/>
    </source>
</evidence>
<evidence type="ECO:0000256" key="6">
    <source>
        <dbReference type="ARBA" id="ARBA00012059"/>
    </source>
</evidence>
<dbReference type="GO" id="GO:0008239">
    <property type="term" value="F:dipeptidyl-peptidase activity"/>
    <property type="evidence" value="ECO:0007669"/>
    <property type="project" value="UniProtKB-EC"/>
</dbReference>
<feature type="domain" description="Peptidase C1A papain C-terminal" evidence="24">
    <location>
        <begin position="230"/>
        <end position="461"/>
    </location>
</feature>
<dbReference type="GO" id="GO:0008253">
    <property type="term" value="F:5'-nucleotidase activity"/>
    <property type="evidence" value="ECO:0007669"/>
    <property type="project" value="UniProtKB-EC"/>
</dbReference>
<dbReference type="SUPFAM" id="SSF55816">
    <property type="entry name" value="5'-nucleotidase (syn. UDP-sugar hydrolase), C-terminal domain"/>
    <property type="match status" value="1"/>
</dbReference>
<feature type="region of interest" description="Disordered" evidence="21">
    <location>
        <begin position="714"/>
        <end position="767"/>
    </location>
</feature>
<evidence type="ECO:0000256" key="19">
    <source>
        <dbReference type="ARBA" id="ARBA00032961"/>
    </source>
</evidence>
<feature type="transmembrane region" description="Helical" evidence="22">
    <location>
        <begin position="1283"/>
        <end position="1304"/>
    </location>
</feature>
<keyword evidence="14" id="KW-1015">Disulfide bond</keyword>
<dbReference type="InterPro" id="IPR008334">
    <property type="entry name" value="5'-Nucleotdase_C"/>
</dbReference>
<dbReference type="PANTHER" id="PTHR11575">
    <property type="entry name" value="5'-NUCLEOTIDASE-RELATED"/>
    <property type="match status" value="1"/>
</dbReference>
<evidence type="ECO:0000256" key="16">
    <source>
        <dbReference type="ARBA" id="ARBA00029762"/>
    </source>
</evidence>
<evidence type="ECO:0000256" key="21">
    <source>
        <dbReference type="SAM" id="MobiDB-lite"/>
    </source>
</evidence>
<comment type="subcellular location">
    <subcellularLocation>
        <location evidence="3">Secreted</location>
    </subcellularLocation>
</comment>
<dbReference type="GO" id="GO:0005576">
    <property type="term" value="C:extracellular region"/>
    <property type="evidence" value="ECO:0007669"/>
    <property type="project" value="UniProtKB-SubCell"/>
</dbReference>
<dbReference type="EC" id="3.4.14.1" evidence="6"/>
<reference evidence="25" key="1">
    <citation type="submission" date="2021-11" db="EMBL/GenBank/DDBJ databases">
        <authorList>
            <person name="Schell T."/>
        </authorList>
    </citation>
    <scope>NUCLEOTIDE SEQUENCE</scope>
    <source>
        <strain evidence="25">M5</strain>
    </source>
</reference>
<name>A0A8J2WAK2_9CRUS</name>
<dbReference type="FunFam" id="3.90.780.10:FF:000004">
    <property type="entry name" value="UDP-sugar hydrolase, putative"/>
    <property type="match status" value="1"/>
</dbReference>
<dbReference type="Gene3D" id="3.90.70.10">
    <property type="entry name" value="Cysteine proteinases"/>
    <property type="match status" value="1"/>
</dbReference>
<dbReference type="InterPro" id="IPR036907">
    <property type="entry name" value="5'-Nucleotdase_C_sf"/>
</dbReference>
<proteinExistence type="inferred from homology"/>
<feature type="signal peptide" evidence="23">
    <location>
        <begin position="1"/>
        <end position="28"/>
    </location>
</feature>
<dbReference type="InterPro" id="IPR029052">
    <property type="entry name" value="Metallo-depent_PP-like"/>
</dbReference>
<evidence type="ECO:0000256" key="22">
    <source>
        <dbReference type="SAM" id="Phobius"/>
    </source>
</evidence>
<evidence type="ECO:0000256" key="12">
    <source>
        <dbReference type="ARBA" id="ARBA00022801"/>
    </source>
</evidence>
<evidence type="ECO:0000256" key="15">
    <source>
        <dbReference type="ARBA" id="ARBA00023214"/>
    </source>
</evidence>
<comment type="subunit">
    <text evidence="5">Tetramer of heterotrimers consisting of exclusion domain, heavy- and light chains.</text>
</comment>
<dbReference type="PROSITE" id="PS00639">
    <property type="entry name" value="THIOL_PROTEASE_HIS"/>
    <property type="match status" value="1"/>
</dbReference>
<dbReference type="OrthoDB" id="3789175at2759"/>
<evidence type="ECO:0000313" key="26">
    <source>
        <dbReference type="Proteomes" id="UP000789390"/>
    </source>
</evidence>
<dbReference type="SUPFAM" id="SSF56300">
    <property type="entry name" value="Metallo-dependent phosphatases"/>
    <property type="match status" value="1"/>
</dbReference>
<accession>A0A8J2WAK2</accession>
<dbReference type="GO" id="GO:0005886">
    <property type="term" value="C:plasma membrane"/>
    <property type="evidence" value="ECO:0007669"/>
    <property type="project" value="TreeGrafter"/>
</dbReference>
<keyword evidence="13" id="KW-0788">Thiol protease</keyword>
<evidence type="ECO:0000256" key="5">
    <source>
        <dbReference type="ARBA" id="ARBA00011610"/>
    </source>
</evidence>
<evidence type="ECO:0000256" key="13">
    <source>
        <dbReference type="ARBA" id="ARBA00022807"/>
    </source>
</evidence>
<sequence length="1320" mass="146256">MAGINEVVLVRALLFASVFCLFTSPVLSDTPANCTFEDIAGTWVLYETPRNGDHSIDCLNNKENAVKKIQLQLLRPNVAVDQYGNKGHWTLIYNQGFEITVNQRVYFAFSSYAQNGSEVLSYCDKTLAGWSHDTMTHNWACFQGKHMVQQAPKIHTQERQNLNGIYVSNTELINSFNKKQKSWTAKAYSWMEGMSHEDLLRMRGGIKSKIHSRPPVAPASPFVRRQAEFLPEEWDWRNVSGVNYVPEVKNQGSCGSCYAFSSMGMLESRLRVATKNQLQVNLSPQDIVSCSAYSQGCEGGFPYLIAGKYAQDHGVVAEECYPYTGRDSVCSAAKKCERSYVAKYRYVGGYYGACNEELMKMSLVESGPLSVSFEVYSDFMHYAGGVYHRTDGLLNKINEFNPFELTNHAVLLVGYGTDSQTKEKYWVVKNSWGTKWGEDGFFRIRRGVDECGIESIAVEVTQSSESTGGVKSLRTWLAASRHELNLLASEKSLACCITTKSCAWFRQDKNCGKMAQWWGIALVLLMLQAPLRTSADWTLVVAHSNDLWYQLDEIQGDNTPCYEDLPPLTTTTLATSTTESTTATIPTTTTTTIPTTTITPSTAALTTTTTTVEPPPTTTTTAEPPTTTTTPPTTAATPPTGGSIRKNFNRKKRSSSGPVTSSTRLTKEARSNVWELRQTRLATNYPPINQTIQLNEDNFKKINSTIPYFADPTNSTIPSIADQDNSTTVTTLSTDENKSSTVTSNTVSPTTSKPNSESPKAPRSCYGGVPRHLTKVTELKSDSESKNKVFLHLNAGGMLGGLIWYPILGSGPVVESIKTLNYNAVALGYRDFEEGVPQTVEYLKALKNANVSVLCANMDVSREPSMKDLFKKSMVIDIGGRKIGIIGYIGQDADYLADTGKIVFTDPVEAIENEITSLYNQKVFFIIALGSAGFDNAQTWMSKAYNVDLFVNGGSNTLLYNGDAPLGEKVVGPYPMVSYSQSTKRLFVQTSRYGKYLGKIEMDIKDEGRINDFVQTNPIILDSTVNKEPNLQYKVDEWERQVLAQANETIGYSKIPIISDRKICWYTECTGAALMADAARAYLEKYTTSGNEWSNTVAATVWHGGALSDTDLDIGAGPITFGDILTMFPYANVLVNAAMYGQQIRKLFEESVSFYNDTITPNRGEFLHVSGMRVEYDLSKPSGLRVASIYIRDTGNFYGGMAPLQDGQLYRIGMPSFIANGGSRFQFMENVKSNSTGVRDEIILKEYIKKLTPLTYGNEGRVKFTTDPDTPTDCPTTNVTGTVFLTIFLTLLFSGMAFAAYKYLWPKLRDRRGSLLSLVR</sequence>
<evidence type="ECO:0000259" key="24">
    <source>
        <dbReference type="SMART" id="SM00645"/>
    </source>
</evidence>
<evidence type="ECO:0000256" key="23">
    <source>
        <dbReference type="SAM" id="SignalP"/>
    </source>
</evidence>
<feature type="compositionally biased region" description="Polar residues" evidence="21">
    <location>
        <begin position="714"/>
        <end position="734"/>
    </location>
</feature>
<dbReference type="EC" id="3.1.3.5" evidence="7"/>
<protein>
    <recommendedName>
        <fullName evidence="8">Dipeptidyl peptidase 1</fullName>
        <ecNumber evidence="7">3.1.3.5</ecNumber>
        <ecNumber evidence="6">3.4.14.1</ecNumber>
    </recommendedName>
    <alternativeName>
        <fullName evidence="17">Cathepsin C</fullName>
    </alternativeName>
    <alternativeName>
        <fullName evidence="16">Cathepsin J</fullName>
    </alternativeName>
    <alternativeName>
        <fullName evidence="19">Dipeptidyl peptidase I</fullName>
    </alternativeName>
    <alternativeName>
        <fullName evidence="18">Dipeptidyl transferase</fullName>
    </alternativeName>
</protein>
<comment type="similarity">
    <text evidence="4">Belongs to the 5'-nucleotidase family.</text>
</comment>
<evidence type="ECO:0000256" key="10">
    <source>
        <dbReference type="ARBA" id="ARBA00022670"/>
    </source>
</evidence>
<dbReference type="GO" id="GO:0006508">
    <property type="term" value="P:proteolysis"/>
    <property type="evidence" value="ECO:0007669"/>
    <property type="project" value="UniProtKB-KW"/>
</dbReference>
<dbReference type="SMART" id="SM00645">
    <property type="entry name" value="Pept_C1"/>
    <property type="match status" value="1"/>
</dbReference>